<dbReference type="InterPro" id="IPR029058">
    <property type="entry name" value="AB_hydrolase_fold"/>
</dbReference>
<proteinExistence type="predicted"/>
<dbReference type="EMBL" id="CAJOBZ010000042">
    <property type="protein sequence ID" value="CAF4907111.1"/>
    <property type="molecule type" value="Genomic_DNA"/>
</dbReference>
<dbReference type="Proteomes" id="UP000663880">
    <property type="component" value="Unassembled WGS sequence"/>
</dbReference>
<dbReference type="PANTHER" id="PTHR46331">
    <property type="entry name" value="VALACYCLOVIR HYDROLASE"/>
    <property type="match status" value="1"/>
</dbReference>
<evidence type="ECO:0000313" key="3">
    <source>
        <dbReference type="Proteomes" id="UP000663880"/>
    </source>
</evidence>
<dbReference type="AlphaFoldDB" id="A0A821VIJ6"/>
<feature type="domain" description="AB hydrolase-1" evidence="1">
    <location>
        <begin position="54"/>
        <end position="160"/>
    </location>
</feature>
<dbReference type="SUPFAM" id="SSF53474">
    <property type="entry name" value="alpha/beta-Hydrolases"/>
    <property type="match status" value="1"/>
</dbReference>
<dbReference type="InterPro" id="IPR000073">
    <property type="entry name" value="AB_hydrolase_1"/>
</dbReference>
<gene>
    <name evidence="2" type="ORF">PMACD_LOCUS11796</name>
</gene>
<dbReference type="Gene3D" id="3.40.50.1820">
    <property type="entry name" value="alpha/beta hydrolase"/>
    <property type="match status" value="1"/>
</dbReference>
<sequence>MLALRNLLALSIKYKQHRGSRAFLSSIPAPKEDIIQVGKYSINYVRVGNGPHNILCAPGALGSIWTDFRYQVKGIDYEKFSVVAWDPPGFGKSRPPEREFTIDFYHRDADIAHQFMKELNIPKYSLLGWSDGGITSMILAAKFPDVVQKLVIWGANSFILPKEIEAYKKIKDVSSWSTKMREPMIELYGEERFKSYWAKWVDTMEALFKAKDGNICSDLLKDIKCPTFILHGEKDPLVEGVHVSHLHTHITGSRIHLYPEGKHNIHIRYADDFNRLVQEFLLLK</sequence>
<keyword evidence="3" id="KW-1185">Reference proteome</keyword>
<name>A0A821VIJ6_9NEOP</name>
<dbReference type="PANTHER" id="PTHR46331:SF2">
    <property type="entry name" value="VALACYCLOVIR HYDROLASE"/>
    <property type="match status" value="1"/>
</dbReference>
<evidence type="ECO:0000259" key="1">
    <source>
        <dbReference type="Pfam" id="PF00561"/>
    </source>
</evidence>
<comment type="caution">
    <text evidence="2">The sequence shown here is derived from an EMBL/GenBank/DDBJ whole genome shotgun (WGS) entry which is preliminary data.</text>
</comment>
<reference evidence="2" key="1">
    <citation type="submission" date="2021-02" db="EMBL/GenBank/DDBJ databases">
        <authorList>
            <person name="Steward A R."/>
        </authorList>
    </citation>
    <scope>NUCLEOTIDE SEQUENCE</scope>
</reference>
<evidence type="ECO:0000313" key="2">
    <source>
        <dbReference type="EMBL" id="CAF4907111.1"/>
    </source>
</evidence>
<dbReference type="PRINTS" id="PR00111">
    <property type="entry name" value="ABHYDROLASE"/>
</dbReference>
<accession>A0A821VIJ6</accession>
<dbReference type="GO" id="GO:0017171">
    <property type="term" value="F:serine hydrolase activity"/>
    <property type="evidence" value="ECO:0007669"/>
    <property type="project" value="TreeGrafter"/>
</dbReference>
<protein>
    <recommendedName>
        <fullName evidence="1">AB hydrolase-1 domain-containing protein</fullName>
    </recommendedName>
</protein>
<dbReference type="OrthoDB" id="19657at2759"/>
<dbReference type="Pfam" id="PF00561">
    <property type="entry name" value="Abhydrolase_1"/>
    <property type="match status" value="1"/>
</dbReference>
<organism evidence="2 3">
    <name type="scientific">Pieris macdunnoughi</name>
    <dbReference type="NCBI Taxonomy" id="345717"/>
    <lineage>
        <taxon>Eukaryota</taxon>
        <taxon>Metazoa</taxon>
        <taxon>Ecdysozoa</taxon>
        <taxon>Arthropoda</taxon>
        <taxon>Hexapoda</taxon>
        <taxon>Insecta</taxon>
        <taxon>Pterygota</taxon>
        <taxon>Neoptera</taxon>
        <taxon>Endopterygota</taxon>
        <taxon>Lepidoptera</taxon>
        <taxon>Glossata</taxon>
        <taxon>Ditrysia</taxon>
        <taxon>Papilionoidea</taxon>
        <taxon>Pieridae</taxon>
        <taxon>Pierinae</taxon>
        <taxon>Pieris</taxon>
    </lineage>
</organism>